<proteinExistence type="predicted"/>
<protein>
    <recommendedName>
        <fullName evidence="3">tRNA_anti-like</fullName>
    </recommendedName>
</protein>
<dbReference type="AlphaFoldDB" id="A0A3B0QQL2"/>
<name>A0A3B0QQL2_9ZZZZ</name>
<keyword evidence="1" id="KW-0812">Transmembrane</keyword>
<dbReference type="Pfam" id="PF12869">
    <property type="entry name" value="tRNA_anti-like"/>
    <property type="match status" value="1"/>
</dbReference>
<keyword evidence="1" id="KW-1133">Transmembrane helix</keyword>
<keyword evidence="1" id="KW-0472">Membrane</keyword>
<reference evidence="2" key="1">
    <citation type="submission" date="2018-06" db="EMBL/GenBank/DDBJ databases">
        <authorList>
            <person name="Zhirakovskaya E."/>
        </authorList>
    </citation>
    <scope>NUCLEOTIDE SEQUENCE</scope>
</reference>
<gene>
    <name evidence="2" type="ORF">MNBD_BACTEROID02-1888</name>
</gene>
<feature type="transmembrane region" description="Helical" evidence="1">
    <location>
        <begin position="7"/>
        <end position="28"/>
    </location>
</feature>
<evidence type="ECO:0008006" key="3">
    <source>
        <dbReference type="Google" id="ProtNLM"/>
    </source>
</evidence>
<evidence type="ECO:0000256" key="1">
    <source>
        <dbReference type="SAM" id="Phobius"/>
    </source>
</evidence>
<organism evidence="2">
    <name type="scientific">hydrothermal vent metagenome</name>
    <dbReference type="NCBI Taxonomy" id="652676"/>
    <lineage>
        <taxon>unclassified sequences</taxon>
        <taxon>metagenomes</taxon>
        <taxon>ecological metagenomes</taxon>
    </lineage>
</organism>
<dbReference type="EMBL" id="UOEB01000011">
    <property type="protein sequence ID" value="VAV82542.1"/>
    <property type="molecule type" value="Genomic_DNA"/>
</dbReference>
<accession>A0A3B0QQL2</accession>
<evidence type="ECO:0000313" key="2">
    <source>
        <dbReference type="EMBL" id="VAV82542.1"/>
    </source>
</evidence>
<dbReference type="InterPro" id="IPR024422">
    <property type="entry name" value="Protein_unknown_function_OB"/>
</dbReference>
<sequence length="155" mass="16890">MKKKILKWGLIIVIGGLLIGGGITLYMFNQPHRDVQATTADYKMNANQLVNEYLDNAEASNEKYLDEEGESKIIEVTGTVSEISIDLNNKTVILLKADGDKAGVSCTLLETTNSKNINLGDVVTIKGVIRAGAGYDEDLGLYEDVIIEKGDIIKQ</sequence>